<protein>
    <recommendedName>
        <fullName evidence="3">DUF642 domain-containing protein</fullName>
    </recommendedName>
</protein>
<dbReference type="Proteomes" id="UP000000226">
    <property type="component" value="Chromosome 11"/>
</dbReference>
<dbReference type="OrthoDB" id="2121543at2759"/>
<dbReference type="Gramene" id="ESW03421">
    <property type="protein sequence ID" value="ESW03421"/>
    <property type="gene ID" value="PHAVU_011G012600g"/>
</dbReference>
<dbReference type="STRING" id="3885.V7AH73"/>
<evidence type="ECO:0000313" key="2">
    <source>
        <dbReference type="Proteomes" id="UP000000226"/>
    </source>
</evidence>
<dbReference type="InterPro" id="IPR052437">
    <property type="entry name" value="Pectin_Meth_Modulator"/>
</dbReference>
<sequence>MKFTVGDAKNGSHGSMMVEAYAAKDSLKVPFKSQGKGKFKTVSFKFTAIENRTRITFYSSFYHTRIHNYGSLCGAVIDHFIVYPVA</sequence>
<reference evidence="2" key="1">
    <citation type="journal article" date="2014" name="Nat. Genet.">
        <title>A reference genome for common bean and genome-wide analysis of dual domestications.</title>
        <authorList>
            <person name="Schmutz J."/>
            <person name="McClean P.E."/>
            <person name="Mamidi S."/>
            <person name="Wu G.A."/>
            <person name="Cannon S.B."/>
            <person name="Grimwood J."/>
            <person name="Jenkins J."/>
            <person name="Shu S."/>
            <person name="Song Q."/>
            <person name="Chavarro C."/>
            <person name="Torres-Torres M."/>
            <person name="Geffroy V."/>
            <person name="Moghaddam S.M."/>
            <person name="Gao D."/>
            <person name="Abernathy B."/>
            <person name="Barry K."/>
            <person name="Blair M."/>
            <person name="Brick M.A."/>
            <person name="Chovatia M."/>
            <person name="Gepts P."/>
            <person name="Goodstein D.M."/>
            <person name="Gonzales M."/>
            <person name="Hellsten U."/>
            <person name="Hyten D.L."/>
            <person name="Jia G."/>
            <person name="Kelly J.D."/>
            <person name="Kudrna D."/>
            <person name="Lee R."/>
            <person name="Richard M.M."/>
            <person name="Miklas P.N."/>
            <person name="Osorno J.M."/>
            <person name="Rodrigues J."/>
            <person name="Thareau V."/>
            <person name="Urrea C.A."/>
            <person name="Wang M."/>
            <person name="Yu Y."/>
            <person name="Zhang M."/>
            <person name="Wing R.A."/>
            <person name="Cregan P.B."/>
            <person name="Rokhsar D.S."/>
            <person name="Jackson S.A."/>
        </authorList>
    </citation>
    <scope>NUCLEOTIDE SEQUENCE [LARGE SCALE GENOMIC DNA]</scope>
    <source>
        <strain evidence="2">cv. G19833</strain>
    </source>
</reference>
<gene>
    <name evidence="1" type="ORF">PHAVU_011G012600g</name>
</gene>
<proteinExistence type="predicted"/>
<name>V7AH73_PHAVU</name>
<dbReference type="PANTHER" id="PTHR31265">
    <property type="entry name" value="OS02G0527500 PROTEIN-RELATED"/>
    <property type="match status" value="1"/>
</dbReference>
<keyword evidence="2" id="KW-1185">Reference proteome</keyword>
<evidence type="ECO:0008006" key="3">
    <source>
        <dbReference type="Google" id="ProtNLM"/>
    </source>
</evidence>
<dbReference type="OMA" id="MMVEAYA"/>
<dbReference type="AlphaFoldDB" id="V7AH73"/>
<dbReference type="eggNOG" id="ENOG502QR96">
    <property type="taxonomic scope" value="Eukaryota"/>
</dbReference>
<dbReference type="GO" id="GO:0005886">
    <property type="term" value="C:plasma membrane"/>
    <property type="evidence" value="ECO:0007669"/>
    <property type="project" value="TreeGrafter"/>
</dbReference>
<accession>V7AH73</accession>
<organism evidence="1 2">
    <name type="scientific">Phaseolus vulgaris</name>
    <name type="common">Kidney bean</name>
    <name type="synonym">French bean</name>
    <dbReference type="NCBI Taxonomy" id="3885"/>
    <lineage>
        <taxon>Eukaryota</taxon>
        <taxon>Viridiplantae</taxon>
        <taxon>Streptophyta</taxon>
        <taxon>Embryophyta</taxon>
        <taxon>Tracheophyta</taxon>
        <taxon>Spermatophyta</taxon>
        <taxon>Magnoliopsida</taxon>
        <taxon>eudicotyledons</taxon>
        <taxon>Gunneridae</taxon>
        <taxon>Pentapetalae</taxon>
        <taxon>rosids</taxon>
        <taxon>fabids</taxon>
        <taxon>Fabales</taxon>
        <taxon>Fabaceae</taxon>
        <taxon>Papilionoideae</taxon>
        <taxon>50 kb inversion clade</taxon>
        <taxon>NPAAA clade</taxon>
        <taxon>indigoferoid/millettioid clade</taxon>
        <taxon>Phaseoleae</taxon>
        <taxon>Phaseolus</taxon>
    </lineage>
</organism>
<evidence type="ECO:0000313" key="1">
    <source>
        <dbReference type="EMBL" id="ESW03421.1"/>
    </source>
</evidence>
<dbReference type="EMBL" id="CM002298">
    <property type="protein sequence ID" value="ESW03421.1"/>
    <property type="molecule type" value="Genomic_DNA"/>
</dbReference>
<dbReference type="PANTHER" id="PTHR31265:SF2">
    <property type="entry name" value="F17A17.37 PROTEIN"/>
    <property type="match status" value="1"/>
</dbReference>